<dbReference type="GeneID" id="73378172"/>
<comment type="caution">
    <text evidence="3">The sequence shown here is derived from an EMBL/GenBank/DDBJ whole genome shotgun (WGS) entry which is preliminary data.</text>
</comment>
<dbReference type="AlphaFoldDB" id="A0AAI9T174"/>
<keyword evidence="1" id="KW-0175">Coiled coil</keyword>
<feature type="coiled-coil region" evidence="1">
    <location>
        <begin position="140"/>
        <end position="170"/>
    </location>
</feature>
<dbReference type="EMBL" id="JAHUZD010000022">
    <property type="protein sequence ID" value="KAI3406709.2"/>
    <property type="molecule type" value="Genomic_DNA"/>
</dbReference>
<accession>A0AAI9T174</accession>
<name>A0AAI9T174_9ASCO</name>
<keyword evidence="4" id="KW-1185">Reference proteome</keyword>
<sequence>MSSEVSQDTKSDVATTSPESCRFSSHATFTSSPPASIIEQVFQTQQERSKTRLHPLSSSPLQSPTQCRHYRQINHNDISSQGSRAEGNKSKYDIIQKIKNQHRQEILQLRRQRKEDQQCEFDRISSQNSDLLAVINGDDIEKLLAEEEEIRREQREIEILEDEAEMLEWEEDMELIELIRCLDMDES</sequence>
<feature type="compositionally biased region" description="Polar residues" evidence="2">
    <location>
        <begin position="1"/>
        <end position="34"/>
    </location>
</feature>
<gene>
    <name evidence="3" type="ORF">KGF56_000555</name>
</gene>
<evidence type="ECO:0000256" key="1">
    <source>
        <dbReference type="SAM" id="Coils"/>
    </source>
</evidence>
<reference evidence="3" key="1">
    <citation type="journal article" date="2022" name="DNA Res.">
        <title>Genome analysis of five recently described species of the CUG-Ser clade uncovers Candida theae as a new hybrid lineage with pathogenic potential in the Candida parapsilosis species complex.</title>
        <authorList>
            <person name="Mixao V."/>
            <person name="Del Olmo V."/>
            <person name="Hegedusova E."/>
            <person name="Saus E."/>
            <person name="Pryszcz L."/>
            <person name="Cillingova A."/>
            <person name="Nosek J."/>
            <person name="Gabaldon T."/>
        </authorList>
    </citation>
    <scope>NUCLEOTIDE SEQUENCE</scope>
    <source>
        <strain evidence="3">CBS 10844</strain>
    </source>
</reference>
<evidence type="ECO:0000313" key="3">
    <source>
        <dbReference type="EMBL" id="KAI3406709.2"/>
    </source>
</evidence>
<dbReference type="Proteomes" id="UP001202479">
    <property type="component" value="Unassembled WGS sequence"/>
</dbReference>
<proteinExistence type="predicted"/>
<organism evidence="3 4">
    <name type="scientific">Candida oxycetoniae</name>
    <dbReference type="NCBI Taxonomy" id="497107"/>
    <lineage>
        <taxon>Eukaryota</taxon>
        <taxon>Fungi</taxon>
        <taxon>Dikarya</taxon>
        <taxon>Ascomycota</taxon>
        <taxon>Saccharomycotina</taxon>
        <taxon>Pichiomycetes</taxon>
        <taxon>Debaryomycetaceae</taxon>
        <taxon>Candida/Lodderomyces clade</taxon>
        <taxon>Candida</taxon>
    </lineage>
</organism>
<protein>
    <submittedName>
        <fullName evidence="3">Uncharacterized protein</fullName>
    </submittedName>
</protein>
<feature type="compositionally biased region" description="Low complexity" evidence="2">
    <location>
        <begin position="54"/>
        <end position="64"/>
    </location>
</feature>
<evidence type="ECO:0000313" key="4">
    <source>
        <dbReference type="Proteomes" id="UP001202479"/>
    </source>
</evidence>
<dbReference type="RefSeq" id="XP_049182454.1">
    <property type="nucleotide sequence ID" value="XM_049326479.1"/>
</dbReference>
<feature type="region of interest" description="Disordered" evidence="2">
    <location>
        <begin position="1"/>
        <end position="66"/>
    </location>
</feature>
<evidence type="ECO:0000256" key="2">
    <source>
        <dbReference type="SAM" id="MobiDB-lite"/>
    </source>
</evidence>